<dbReference type="InterPro" id="IPR037171">
    <property type="entry name" value="NagB/RpiA_transferase-like"/>
</dbReference>
<reference evidence="3" key="1">
    <citation type="journal article" date="2019" name="Int. J. Syst. Evol. Microbiol.">
        <title>The Global Catalogue of Microorganisms (GCM) 10K type strain sequencing project: providing services to taxonomists for standard genome sequencing and annotation.</title>
        <authorList>
            <consortium name="The Broad Institute Genomics Platform"/>
            <consortium name="The Broad Institute Genome Sequencing Center for Infectious Disease"/>
            <person name="Wu L."/>
            <person name="Ma J."/>
        </authorList>
    </citation>
    <scope>NUCLEOTIDE SEQUENCE [LARGE SCALE GENOMIC DNA]</scope>
    <source>
        <strain evidence="3">JCM 6242</strain>
    </source>
</reference>
<dbReference type="Pfam" id="PF02589">
    <property type="entry name" value="LUD_dom"/>
    <property type="match status" value="1"/>
</dbReference>
<dbReference type="PANTHER" id="PTHR36179">
    <property type="entry name" value="LUD_DOM DOMAIN-CONTAINING PROTEIN"/>
    <property type="match status" value="1"/>
</dbReference>
<dbReference type="Gene3D" id="3.40.50.10420">
    <property type="entry name" value="NagB/RpiA/CoA transferase-like"/>
    <property type="match status" value="1"/>
</dbReference>
<keyword evidence="3" id="KW-1185">Reference proteome</keyword>
<gene>
    <name evidence="2" type="ORF">GCM10010517_61950</name>
</gene>
<dbReference type="InterPro" id="IPR003741">
    <property type="entry name" value="LUD_dom"/>
</dbReference>
<dbReference type="Proteomes" id="UP001500831">
    <property type="component" value="Unassembled WGS sequence"/>
</dbReference>
<dbReference type="PANTHER" id="PTHR36179:SF2">
    <property type="entry name" value="LUD DOMAIN-CONTAINING PROTEIN"/>
    <property type="match status" value="1"/>
</dbReference>
<organism evidence="2 3">
    <name type="scientific">Streptosporangium fragile</name>
    <dbReference type="NCBI Taxonomy" id="46186"/>
    <lineage>
        <taxon>Bacteria</taxon>
        <taxon>Bacillati</taxon>
        <taxon>Actinomycetota</taxon>
        <taxon>Actinomycetes</taxon>
        <taxon>Streptosporangiales</taxon>
        <taxon>Streptosporangiaceae</taxon>
        <taxon>Streptosporangium</taxon>
    </lineage>
</organism>
<sequence>MTVQAPELDETFSAPADEARLDRAASALRGNGYLVHLVDTAAEARKLVADLLPRDRPVFTASSETLRLSGIAADVDESGEFQSVREQAGDLGGDVDARIRLGATPEVVVGSVHAVTEGGSLLVASASGSQLAPYASGARKAIWVVGAQKVVPDLETGLRRIRGHSLPREWRRLNDKYGQTSFIGKILILEREALPGRGTVVLVREPIGF</sequence>
<feature type="domain" description="LUD" evidence="1">
    <location>
        <begin position="22"/>
        <end position="183"/>
    </location>
</feature>
<dbReference type="EMBL" id="BAAAVI010000058">
    <property type="protein sequence ID" value="GAA2896924.1"/>
    <property type="molecule type" value="Genomic_DNA"/>
</dbReference>
<evidence type="ECO:0000313" key="2">
    <source>
        <dbReference type="EMBL" id="GAA2896924.1"/>
    </source>
</evidence>
<dbReference type="SUPFAM" id="SSF100950">
    <property type="entry name" value="NagB/RpiA/CoA transferase-like"/>
    <property type="match status" value="1"/>
</dbReference>
<comment type="caution">
    <text evidence="2">The sequence shown here is derived from an EMBL/GenBank/DDBJ whole genome shotgun (WGS) entry which is preliminary data.</text>
</comment>
<dbReference type="InterPro" id="IPR024185">
    <property type="entry name" value="FTHF_cligase-like_sf"/>
</dbReference>
<proteinExistence type="predicted"/>
<accession>A0ABP6IP74</accession>
<evidence type="ECO:0000259" key="1">
    <source>
        <dbReference type="Pfam" id="PF02589"/>
    </source>
</evidence>
<protein>
    <recommendedName>
        <fullName evidence="1">LUD domain-containing protein</fullName>
    </recommendedName>
</protein>
<dbReference type="RefSeq" id="WP_344978945.1">
    <property type="nucleotide sequence ID" value="NZ_BAAAVI010000058.1"/>
</dbReference>
<name>A0ABP6IP74_9ACTN</name>
<evidence type="ECO:0000313" key="3">
    <source>
        <dbReference type="Proteomes" id="UP001500831"/>
    </source>
</evidence>